<reference evidence="7" key="2">
    <citation type="submission" date="2024-05" db="EMBL/GenBank/DDBJ databases">
        <title>Rhodohalobacter halophilus gen. nov., sp. nov., a moderately halophilic member of the family Balneolaceae.</title>
        <authorList>
            <person name="Xia J."/>
        </authorList>
    </citation>
    <scope>NUCLEOTIDE SEQUENCE</scope>
    <source>
        <strain evidence="7">WB101</strain>
    </source>
</reference>
<accession>A0ABS9KGA9</accession>
<dbReference type="InterPro" id="IPR007867">
    <property type="entry name" value="GMC_OxRtase_C"/>
</dbReference>
<comment type="similarity">
    <text evidence="1">Belongs to the GMC oxidoreductase family.</text>
</comment>
<proteinExistence type="inferred from homology"/>
<gene>
    <name evidence="7" type="ORF">L6773_14985</name>
</gene>
<dbReference type="InterPro" id="IPR000172">
    <property type="entry name" value="GMC_OxRdtase_N"/>
</dbReference>
<evidence type="ECO:0000256" key="1">
    <source>
        <dbReference type="ARBA" id="ARBA00010790"/>
    </source>
</evidence>
<dbReference type="Pfam" id="PF05199">
    <property type="entry name" value="GMC_oxred_C"/>
    <property type="match status" value="1"/>
</dbReference>
<evidence type="ECO:0000313" key="8">
    <source>
        <dbReference type="Proteomes" id="UP001165366"/>
    </source>
</evidence>
<reference evidence="7" key="1">
    <citation type="submission" date="2022-01" db="EMBL/GenBank/DDBJ databases">
        <authorList>
            <person name="Wang Y."/>
        </authorList>
    </citation>
    <scope>NUCLEOTIDE SEQUENCE</scope>
    <source>
        <strain evidence="7">WB101</strain>
    </source>
</reference>
<sequence>MEKKRVNAVVVGAGAGGGVAAKELSEAGLSVVLFERGGLVTHEDHGNDELTAQRSFPLACAFGPDNERYRRVYRDLQGNERVVLPNEWDYQNNAACVGSGTVCYGAMAWRFMEEDFKMKSTYGTVEGSTLEDWPISYEDLEPYYEKAEWEIGVAGDDSINPYAPWRRKPHPMPAFHHNREARILESAAKDLGYHPFSIPMLRNSVPYNGRRVCAHVRQCVGFACPVDAKNGTQNTVIPTAIETGNCELKIHCKVAELLTNDQGRLTGVSYFDENDQKQIQPADIIVLAASATETPRLMLNSTSKHFPNGIGNRYDWVGRNLQGHAYCGADGLFEHEVYTGEGPGASVAICDFNHHNEGYVGGAMLANEFIKLPYAYSSGYRPPGSARWGQEHKDFQKRYYRRNASIRGPVQEMPNYESRVQVSREVRDHWGIPVAKISGYKLDEDIQTAEFIADKAEKWLQAAGAVETWKSIPGKGVSGSQHQAGTCRMGDDPQTSVTNKYGQVHGVDNLFIADGSLHVTNGGFNPVLTIMALGYWVSDYIVKEWQHGNRF</sequence>
<evidence type="ECO:0000256" key="3">
    <source>
        <dbReference type="ARBA" id="ARBA00022827"/>
    </source>
</evidence>
<comment type="caution">
    <text evidence="7">The sequence shown here is derived from an EMBL/GenBank/DDBJ whole genome shotgun (WGS) entry which is preliminary data.</text>
</comment>
<keyword evidence="8" id="KW-1185">Reference proteome</keyword>
<protein>
    <submittedName>
        <fullName evidence="7">GMC family oxidoreductase</fullName>
    </submittedName>
</protein>
<dbReference type="PANTHER" id="PTHR46056:SF12">
    <property type="entry name" value="LONG-CHAIN-ALCOHOL OXIDASE"/>
    <property type="match status" value="1"/>
</dbReference>
<feature type="domain" description="Glucose-methanol-choline oxidoreductase N-terminal" evidence="5">
    <location>
        <begin position="136"/>
        <end position="324"/>
    </location>
</feature>
<evidence type="ECO:0000256" key="2">
    <source>
        <dbReference type="ARBA" id="ARBA00022630"/>
    </source>
</evidence>
<evidence type="ECO:0000256" key="4">
    <source>
        <dbReference type="ARBA" id="ARBA00023002"/>
    </source>
</evidence>
<evidence type="ECO:0000259" key="6">
    <source>
        <dbReference type="Pfam" id="PF05199"/>
    </source>
</evidence>
<dbReference type="Gene3D" id="3.50.50.60">
    <property type="entry name" value="FAD/NAD(P)-binding domain"/>
    <property type="match status" value="2"/>
</dbReference>
<dbReference type="Pfam" id="PF13450">
    <property type="entry name" value="NAD_binding_8"/>
    <property type="match status" value="1"/>
</dbReference>
<feature type="domain" description="Glucose-methanol-choline oxidoreductase C-terminal" evidence="6">
    <location>
        <begin position="414"/>
        <end position="534"/>
    </location>
</feature>
<evidence type="ECO:0000259" key="5">
    <source>
        <dbReference type="Pfam" id="PF00732"/>
    </source>
</evidence>
<keyword evidence="3" id="KW-0274">FAD</keyword>
<organism evidence="7 8">
    <name type="scientific">Rhodohalobacter sulfatireducens</name>
    <dbReference type="NCBI Taxonomy" id="2911366"/>
    <lineage>
        <taxon>Bacteria</taxon>
        <taxon>Pseudomonadati</taxon>
        <taxon>Balneolota</taxon>
        <taxon>Balneolia</taxon>
        <taxon>Balneolales</taxon>
        <taxon>Balneolaceae</taxon>
        <taxon>Rhodohalobacter</taxon>
    </lineage>
</organism>
<dbReference type="InterPro" id="IPR036188">
    <property type="entry name" value="FAD/NAD-bd_sf"/>
</dbReference>
<dbReference type="Proteomes" id="UP001165366">
    <property type="component" value="Unassembled WGS sequence"/>
</dbReference>
<evidence type="ECO:0000313" key="7">
    <source>
        <dbReference type="EMBL" id="MCG2589884.1"/>
    </source>
</evidence>
<name>A0ABS9KGA9_9BACT</name>
<keyword evidence="2" id="KW-0285">Flavoprotein</keyword>
<dbReference type="Pfam" id="PF00732">
    <property type="entry name" value="GMC_oxred_N"/>
    <property type="match status" value="1"/>
</dbReference>
<dbReference type="PANTHER" id="PTHR46056">
    <property type="entry name" value="LONG-CHAIN-ALCOHOL OXIDASE"/>
    <property type="match status" value="1"/>
</dbReference>
<keyword evidence="4" id="KW-0560">Oxidoreductase</keyword>
<dbReference type="EMBL" id="JAKLWS010000022">
    <property type="protein sequence ID" value="MCG2589884.1"/>
    <property type="molecule type" value="Genomic_DNA"/>
</dbReference>
<dbReference type="SUPFAM" id="SSF51905">
    <property type="entry name" value="FAD/NAD(P)-binding domain"/>
    <property type="match status" value="1"/>
</dbReference>
<dbReference type="RefSeq" id="WP_237855242.1">
    <property type="nucleotide sequence ID" value="NZ_JAKLWS010000022.1"/>
</dbReference>